<keyword evidence="1" id="KW-0812">Transmembrane</keyword>
<dbReference type="PANTHER" id="PTHR22911">
    <property type="entry name" value="ACYL-MALONYL CONDENSING ENZYME-RELATED"/>
    <property type="match status" value="1"/>
</dbReference>
<feature type="domain" description="EamA" evidence="2">
    <location>
        <begin position="162"/>
        <end position="301"/>
    </location>
</feature>
<dbReference type="Proteomes" id="UP001185984">
    <property type="component" value="Unassembled WGS sequence"/>
</dbReference>
<keyword evidence="1" id="KW-0472">Membrane</keyword>
<dbReference type="SUPFAM" id="SSF103481">
    <property type="entry name" value="Multidrug resistance efflux transporter EmrE"/>
    <property type="match status" value="2"/>
</dbReference>
<evidence type="ECO:0000313" key="3">
    <source>
        <dbReference type="EMBL" id="MDV5824248.1"/>
    </source>
</evidence>
<dbReference type="Gene3D" id="1.10.3730.20">
    <property type="match status" value="2"/>
</dbReference>
<proteinExistence type="predicted"/>
<keyword evidence="4" id="KW-1185">Reference proteome</keyword>
<evidence type="ECO:0000256" key="1">
    <source>
        <dbReference type="SAM" id="Phobius"/>
    </source>
</evidence>
<dbReference type="Pfam" id="PF00892">
    <property type="entry name" value="EamA"/>
    <property type="match status" value="2"/>
</dbReference>
<protein>
    <submittedName>
        <fullName evidence="3">EamA family transporter</fullName>
    </submittedName>
</protein>
<dbReference type="InterPro" id="IPR000620">
    <property type="entry name" value="EamA_dom"/>
</dbReference>
<gene>
    <name evidence="3" type="ORF">O0R41_11625</name>
</gene>
<feature type="transmembrane region" description="Helical" evidence="1">
    <location>
        <begin position="127"/>
        <end position="145"/>
    </location>
</feature>
<evidence type="ECO:0000313" key="4">
    <source>
        <dbReference type="Proteomes" id="UP001185984"/>
    </source>
</evidence>
<comment type="caution">
    <text evidence="3">The sequence shown here is derived from an EMBL/GenBank/DDBJ whole genome shotgun (WGS) entry which is preliminary data.</text>
</comment>
<dbReference type="EMBL" id="JAPTHD010000004">
    <property type="protein sequence ID" value="MDV5824248.1"/>
    <property type="molecule type" value="Genomic_DNA"/>
</dbReference>
<sequence length="305" mass="32072">MISSPIWLPATLVAGAMQAWRTAVQRRVSDSLSLNGAGLVRYLYGIPFALVLIAAYRLLFPGPLPALHPAFLLFCAVGGLAQIVATNLLISAFRHRNFVVGTAYSKTEAVQGAVLSFFLLGENLSPLSWGGIGCGVAGVMLLSTGGRKMGPMDFLRALGQPAAVAGIASGFFFALTAIGIRRATQAVDTPDPVLAALIVLAVTVPMQTVLQGGWLLWREPGEMRQVFSSWRVSGQVGLLSALGSACWFAGFATAPVALVRIVGQVEVAFTMAFGHFYLREQMQRSEAAGLLLVVAGVVLALAGAL</sequence>
<feature type="transmembrane region" description="Helical" evidence="1">
    <location>
        <begin position="157"/>
        <end position="180"/>
    </location>
</feature>
<accession>A0ABU3ZXM0</accession>
<organism evidence="3 4">
    <name type="scientific">Sphingobium naphthae</name>
    <dbReference type="NCBI Taxonomy" id="1886786"/>
    <lineage>
        <taxon>Bacteria</taxon>
        <taxon>Pseudomonadati</taxon>
        <taxon>Pseudomonadota</taxon>
        <taxon>Alphaproteobacteria</taxon>
        <taxon>Sphingomonadales</taxon>
        <taxon>Sphingomonadaceae</taxon>
        <taxon>Sphingobium</taxon>
    </lineage>
</organism>
<name>A0ABU3ZXM0_9SPHN</name>
<feature type="domain" description="EamA" evidence="2">
    <location>
        <begin position="8"/>
        <end position="143"/>
    </location>
</feature>
<dbReference type="InterPro" id="IPR037185">
    <property type="entry name" value="EmrE-like"/>
</dbReference>
<keyword evidence="1" id="KW-1133">Transmembrane helix</keyword>
<reference evidence="4" key="1">
    <citation type="journal article" date="2022" name="J Environ Chem Eng">
        <title>Biodegradation of petroleum oil using a constructed nonpathogenic and heavy metal-tolerant bacterial consortium isolated from marine sponges.</title>
        <authorList>
            <person name="Dechsakulwatana C."/>
            <person name="Rungsihiranrut A."/>
            <person name="Muangchinda C."/>
            <person name="Ningthoujam R."/>
            <person name="Klankeo P."/>
            <person name="Pinyakong O."/>
        </authorList>
    </citation>
    <scope>NUCLEOTIDE SEQUENCE [LARGE SCALE GENOMIC DNA]</scope>
    <source>
        <strain evidence="4">MO2-4</strain>
    </source>
</reference>
<feature type="transmembrane region" description="Helical" evidence="1">
    <location>
        <begin position="257"/>
        <end position="278"/>
    </location>
</feature>
<dbReference type="PANTHER" id="PTHR22911:SF137">
    <property type="entry name" value="SOLUTE CARRIER FAMILY 35 MEMBER G2-RELATED"/>
    <property type="match status" value="1"/>
</dbReference>
<feature type="transmembrane region" description="Helical" evidence="1">
    <location>
        <begin position="229"/>
        <end position="251"/>
    </location>
</feature>
<evidence type="ECO:0000259" key="2">
    <source>
        <dbReference type="Pfam" id="PF00892"/>
    </source>
</evidence>
<feature type="transmembrane region" description="Helical" evidence="1">
    <location>
        <begin position="192"/>
        <end position="217"/>
    </location>
</feature>
<feature type="transmembrane region" description="Helical" evidence="1">
    <location>
        <begin position="42"/>
        <end position="59"/>
    </location>
</feature>
<feature type="transmembrane region" description="Helical" evidence="1">
    <location>
        <begin position="287"/>
        <end position="304"/>
    </location>
</feature>
<feature type="transmembrane region" description="Helical" evidence="1">
    <location>
        <begin position="71"/>
        <end position="93"/>
    </location>
</feature>
<dbReference type="RefSeq" id="WP_317517024.1">
    <property type="nucleotide sequence ID" value="NZ_JAPTHD010000004.1"/>
</dbReference>